<organism evidence="12 13">
    <name type="scientific">Cylindrobasidium torrendii FP15055 ss-10</name>
    <dbReference type="NCBI Taxonomy" id="1314674"/>
    <lineage>
        <taxon>Eukaryota</taxon>
        <taxon>Fungi</taxon>
        <taxon>Dikarya</taxon>
        <taxon>Basidiomycota</taxon>
        <taxon>Agaricomycotina</taxon>
        <taxon>Agaricomycetes</taxon>
        <taxon>Agaricomycetidae</taxon>
        <taxon>Agaricales</taxon>
        <taxon>Marasmiineae</taxon>
        <taxon>Physalacriaceae</taxon>
        <taxon>Cylindrobasidium</taxon>
    </lineage>
</organism>
<evidence type="ECO:0000256" key="8">
    <source>
        <dbReference type="ARBA" id="ARBA00022989"/>
    </source>
</evidence>
<keyword evidence="9 11" id="KW-0496">Mitochondrion</keyword>
<keyword evidence="7 11" id="KW-0249">Electron transport</keyword>
<keyword evidence="4 11" id="KW-0679">Respiratory chain</keyword>
<dbReference type="Proteomes" id="UP000054007">
    <property type="component" value="Unassembled WGS sequence"/>
</dbReference>
<accession>A0A0D7BHQ9</accession>
<dbReference type="Pfam" id="PF06212">
    <property type="entry name" value="GRIM-19"/>
    <property type="match status" value="1"/>
</dbReference>
<gene>
    <name evidence="12" type="ORF">CYLTODRAFT_488657</name>
</gene>
<name>A0A0D7BHQ9_9AGAR</name>
<evidence type="ECO:0000256" key="11">
    <source>
        <dbReference type="RuleBase" id="RU368034"/>
    </source>
</evidence>
<dbReference type="OrthoDB" id="3308at2759"/>
<keyword evidence="13" id="KW-1185">Reference proteome</keyword>
<dbReference type="PANTHER" id="PTHR12966">
    <property type="entry name" value="NADH DEHYDROGENASE UBIQUINONE 1 ALPHA SUBCOMPLEX SUBUNIT 13"/>
    <property type="match status" value="1"/>
</dbReference>
<evidence type="ECO:0000256" key="2">
    <source>
        <dbReference type="ARBA" id="ARBA00007312"/>
    </source>
</evidence>
<dbReference type="AlphaFoldDB" id="A0A0D7BHQ9"/>
<keyword evidence="6 11" id="KW-0999">Mitochondrion inner membrane</keyword>
<dbReference type="STRING" id="1314674.A0A0D7BHQ9"/>
<proteinExistence type="inferred from homology"/>
<evidence type="ECO:0000256" key="4">
    <source>
        <dbReference type="ARBA" id="ARBA00022660"/>
    </source>
</evidence>
<evidence type="ECO:0000256" key="10">
    <source>
        <dbReference type="ARBA" id="ARBA00023136"/>
    </source>
</evidence>
<evidence type="ECO:0000313" key="12">
    <source>
        <dbReference type="EMBL" id="KIY69705.1"/>
    </source>
</evidence>
<comment type="subcellular location">
    <subcellularLocation>
        <location evidence="1 11">Mitochondrion inner membrane</location>
        <topology evidence="1 11">Single-pass membrane protein</topology>
        <orientation evidence="1 11">Matrix side</orientation>
    </subcellularLocation>
</comment>
<evidence type="ECO:0000256" key="7">
    <source>
        <dbReference type="ARBA" id="ARBA00022982"/>
    </source>
</evidence>
<dbReference type="EMBL" id="KN880479">
    <property type="protein sequence ID" value="KIY69705.1"/>
    <property type="molecule type" value="Genomic_DNA"/>
</dbReference>
<evidence type="ECO:0000313" key="13">
    <source>
        <dbReference type="Proteomes" id="UP000054007"/>
    </source>
</evidence>
<sequence length="140" mass="15651">MSTSTERTAVDSSISHKVSIPYRQDLPPAGGFAELKYKRNLPNKGPGSVVFLLGVGALSAFGFWRLGKSNQEKVELEREKIWSRIHLVPLLLAEGDRAAYNARQVDLAAERAIMKDVHGWEAGKSVYNNPKYESPRIELR</sequence>
<keyword evidence="10 11" id="KW-0472">Membrane</keyword>
<comment type="function">
    <text evidence="11">Complex I functions in the transfer of electrons from NADH to the respiratory chain. Accessory subunit of the mitochondrial membrane respiratory chain NADH dehydrogenase (Complex I), that is believed not to be involved in catalysis.</text>
</comment>
<protein>
    <recommendedName>
        <fullName evidence="11">NADH dehydrogenase [ubiquinone] 1 alpha subcomplex subunit 13</fullName>
    </recommendedName>
</protein>
<keyword evidence="3 11" id="KW-0813">Transport</keyword>
<feature type="transmembrane region" description="Helical" evidence="11">
    <location>
        <begin position="45"/>
        <end position="64"/>
    </location>
</feature>
<dbReference type="GO" id="GO:0045271">
    <property type="term" value="C:respiratory chain complex I"/>
    <property type="evidence" value="ECO:0007669"/>
    <property type="project" value="UniProtKB-UniRule"/>
</dbReference>
<evidence type="ECO:0000256" key="3">
    <source>
        <dbReference type="ARBA" id="ARBA00022448"/>
    </source>
</evidence>
<evidence type="ECO:0000256" key="5">
    <source>
        <dbReference type="ARBA" id="ARBA00022692"/>
    </source>
</evidence>
<dbReference type="InterPro" id="IPR009346">
    <property type="entry name" value="GRIM-19"/>
</dbReference>
<reference evidence="12 13" key="1">
    <citation type="journal article" date="2015" name="Fungal Genet. Biol.">
        <title>Evolution of novel wood decay mechanisms in Agaricales revealed by the genome sequences of Fistulina hepatica and Cylindrobasidium torrendii.</title>
        <authorList>
            <person name="Floudas D."/>
            <person name="Held B.W."/>
            <person name="Riley R."/>
            <person name="Nagy L.G."/>
            <person name="Koehler G."/>
            <person name="Ransdell A.S."/>
            <person name="Younus H."/>
            <person name="Chow J."/>
            <person name="Chiniquy J."/>
            <person name="Lipzen A."/>
            <person name="Tritt A."/>
            <person name="Sun H."/>
            <person name="Haridas S."/>
            <person name="LaButti K."/>
            <person name="Ohm R.A."/>
            <person name="Kues U."/>
            <person name="Blanchette R.A."/>
            <person name="Grigoriev I.V."/>
            <person name="Minto R.E."/>
            <person name="Hibbett D.S."/>
        </authorList>
    </citation>
    <scope>NUCLEOTIDE SEQUENCE [LARGE SCALE GENOMIC DNA]</scope>
    <source>
        <strain evidence="12 13">FP15055 ss-10</strain>
    </source>
</reference>
<dbReference type="PANTHER" id="PTHR12966:SF0">
    <property type="entry name" value="NADH DEHYDROGENASE [UBIQUINONE] 1 ALPHA SUBCOMPLEX SUBUNIT 13"/>
    <property type="match status" value="1"/>
</dbReference>
<evidence type="ECO:0000256" key="6">
    <source>
        <dbReference type="ARBA" id="ARBA00022792"/>
    </source>
</evidence>
<evidence type="ECO:0000256" key="9">
    <source>
        <dbReference type="ARBA" id="ARBA00023128"/>
    </source>
</evidence>
<dbReference type="GO" id="GO:0005743">
    <property type="term" value="C:mitochondrial inner membrane"/>
    <property type="evidence" value="ECO:0007669"/>
    <property type="project" value="UniProtKB-SubCell"/>
</dbReference>
<keyword evidence="8 11" id="KW-1133">Transmembrane helix</keyword>
<comment type="similarity">
    <text evidence="2 11">Belongs to the complex I NDUFA13 subunit family.</text>
</comment>
<keyword evidence="5 11" id="KW-0812">Transmembrane</keyword>
<evidence type="ECO:0000256" key="1">
    <source>
        <dbReference type="ARBA" id="ARBA00004298"/>
    </source>
</evidence>